<feature type="non-terminal residue" evidence="2">
    <location>
        <position position="1"/>
    </location>
</feature>
<sequence>AAAAAKAAADAAAATAAELAAAAEAAAAEAAAEEAAASRPLLTPLQRGKLGALRLQPCVGCRFVAALEQGNQREIAKSCAVVCALLKQAGKAERPEREEEKEEKEDDEEEEGDEDGEISGSALDALLARRERVKELLGELVDLLIE</sequence>
<accession>A0A6A6WPK9</accession>
<feature type="region of interest" description="Disordered" evidence="1">
    <location>
        <begin position="89"/>
        <end position="121"/>
    </location>
</feature>
<protein>
    <submittedName>
        <fullName evidence="2">Uncharacterized protein</fullName>
    </submittedName>
</protein>
<feature type="compositionally biased region" description="Acidic residues" evidence="1">
    <location>
        <begin position="99"/>
        <end position="117"/>
    </location>
</feature>
<dbReference type="AlphaFoldDB" id="A0A6A6WPK9"/>
<name>A0A6A6WPK9_9PLEO</name>
<dbReference type="Proteomes" id="UP000799757">
    <property type="component" value="Unassembled WGS sequence"/>
</dbReference>
<evidence type="ECO:0000313" key="2">
    <source>
        <dbReference type="EMBL" id="KAF2785777.1"/>
    </source>
</evidence>
<proteinExistence type="predicted"/>
<reference evidence="2" key="1">
    <citation type="journal article" date="2020" name="Stud. Mycol.">
        <title>101 Dothideomycetes genomes: a test case for predicting lifestyles and emergence of pathogens.</title>
        <authorList>
            <person name="Haridas S."/>
            <person name="Albert R."/>
            <person name="Binder M."/>
            <person name="Bloem J."/>
            <person name="Labutti K."/>
            <person name="Salamov A."/>
            <person name="Andreopoulos B."/>
            <person name="Baker S."/>
            <person name="Barry K."/>
            <person name="Bills G."/>
            <person name="Bluhm B."/>
            <person name="Cannon C."/>
            <person name="Castanera R."/>
            <person name="Culley D."/>
            <person name="Daum C."/>
            <person name="Ezra D."/>
            <person name="Gonzalez J."/>
            <person name="Henrissat B."/>
            <person name="Kuo A."/>
            <person name="Liang C."/>
            <person name="Lipzen A."/>
            <person name="Lutzoni F."/>
            <person name="Magnuson J."/>
            <person name="Mondo S."/>
            <person name="Nolan M."/>
            <person name="Ohm R."/>
            <person name="Pangilinan J."/>
            <person name="Park H.-J."/>
            <person name="Ramirez L."/>
            <person name="Alfaro M."/>
            <person name="Sun H."/>
            <person name="Tritt A."/>
            <person name="Yoshinaga Y."/>
            <person name="Zwiers L.-H."/>
            <person name="Turgeon B."/>
            <person name="Goodwin S."/>
            <person name="Spatafora J."/>
            <person name="Crous P."/>
            <person name="Grigoriev I."/>
        </authorList>
    </citation>
    <scope>NUCLEOTIDE SEQUENCE</scope>
    <source>
        <strain evidence="2">CBS 109.77</strain>
    </source>
</reference>
<dbReference type="EMBL" id="MU002681">
    <property type="protein sequence ID" value="KAF2785777.1"/>
    <property type="molecule type" value="Genomic_DNA"/>
</dbReference>
<organism evidence="2 3">
    <name type="scientific">Melanomma pulvis-pyrius CBS 109.77</name>
    <dbReference type="NCBI Taxonomy" id="1314802"/>
    <lineage>
        <taxon>Eukaryota</taxon>
        <taxon>Fungi</taxon>
        <taxon>Dikarya</taxon>
        <taxon>Ascomycota</taxon>
        <taxon>Pezizomycotina</taxon>
        <taxon>Dothideomycetes</taxon>
        <taxon>Pleosporomycetidae</taxon>
        <taxon>Pleosporales</taxon>
        <taxon>Melanommataceae</taxon>
        <taxon>Melanomma</taxon>
    </lineage>
</organism>
<keyword evidence="3" id="KW-1185">Reference proteome</keyword>
<evidence type="ECO:0000256" key="1">
    <source>
        <dbReference type="SAM" id="MobiDB-lite"/>
    </source>
</evidence>
<evidence type="ECO:0000313" key="3">
    <source>
        <dbReference type="Proteomes" id="UP000799757"/>
    </source>
</evidence>
<gene>
    <name evidence="2" type="ORF">K505DRAFT_368814</name>
</gene>